<dbReference type="GO" id="GO:0004386">
    <property type="term" value="F:helicase activity"/>
    <property type="evidence" value="ECO:0007669"/>
    <property type="project" value="UniProtKB-KW"/>
</dbReference>
<dbReference type="AlphaFoldDB" id="R0L139"/>
<proteinExistence type="predicted"/>
<dbReference type="Proteomes" id="UP000296049">
    <property type="component" value="Unassembled WGS sequence"/>
</dbReference>
<evidence type="ECO:0000313" key="3">
    <source>
        <dbReference type="Proteomes" id="UP000296049"/>
    </source>
</evidence>
<evidence type="ECO:0000313" key="2">
    <source>
        <dbReference type="EMBL" id="EOA93952.1"/>
    </source>
</evidence>
<gene>
    <name evidence="2" type="ORF">Anapl_18970</name>
</gene>
<name>R0L139_ANAPL</name>
<keyword evidence="2" id="KW-0547">Nucleotide-binding</keyword>
<keyword evidence="3" id="KW-1185">Reference proteome</keyword>
<evidence type="ECO:0000256" key="1">
    <source>
        <dbReference type="SAM" id="Coils"/>
    </source>
</evidence>
<keyword evidence="1" id="KW-0175">Coiled coil</keyword>
<accession>R0L139</accession>
<reference evidence="3" key="1">
    <citation type="journal article" date="2013" name="Nat. Genet.">
        <title>The duck genome and transcriptome provide insight into an avian influenza virus reservoir species.</title>
        <authorList>
            <person name="Huang Y."/>
            <person name="Li Y."/>
            <person name="Burt D.W."/>
            <person name="Chen H."/>
            <person name="Zhang Y."/>
            <person name="Qian W."/>
            <person name="Kim H."/>
            <person name="Gan S."/>
            <person name="Zhao Y."/>
            <person name="Li J."/>
            <person name="Yi K."/>
            <person name="Feng H."/>
            <person name="Zhu P."/>
            <person name="Li B."/>
            <person name="Liu Q."/>
            <person name="Fairley S."/>
            <person name="Magor K.E."/>
            <person name="Du Z."/>
            <person name="Hu X."/>
            <person name="Goodman L."/>
            <person name="Tafer H."/>
            <person name="Vignal A."/>
            <person name="Lee T."/>
            <person name="Kim K.W."/>
            <person name="Sheng Z."/>
            <person name="An Y."/>
            <person name="Searle S."/>
            <person name="Herrero J."/>
            <person name="Groenen M.A."/>
            <person name="Crooijmans R.P."/>
            <person name="Faraut T."/>
            <person name="Cai Q."/>
            <person name="Webster R.G."/>
            <person name="Aldridge J.R."/>
            <person name="Warren W.C."/>
            <person name="Bartschat S."/>
            <person name="Kehr S."/>
            <person name="Marz M."/>
            <person name="Stadler P.F."/>
            <person name="Smith J."/>
            <person name="Kraus R.H."/>
            <person name="Zhao Y."/>
            <person name="Ren L."/>
            <person name="Fei J."/>
            <person name="Morisson M."/>
            <person name="Kaiser P."/>
            <person name="Griffin D.K."/>
            <person name="Rao M."/>
            <person name="Pitel F."/>
            <person name="Wang J."/>
            <person name="Li N."/>
        </authorList>
    </citation>
    <scope>NUCLEOTIDE SEQUENCE [LARGE SCALE GENOMIC DNA]</scope>
</reference>
<keyword evidence="2" id="KW-0378">Hydrolase</keyword>
<keyword evidence="2" id="KW-0067">ATP-binding</keyword>
<protein>
    <submittedName>
        <fullName evidence="2">Putative pre-mRNA-splicing factor ATP-dependent RNA helicase DHX16</fullName>
    </submittedName>
</protein>
<sequence length="115" mass="13736">MVPELRKKSRREYLAKRERDKLEELEAEIADEEYLFGEETLTGAERRELEYKRRVRDLAREYKRAGEKEKLEKSNRYYMPEETRGKVRKRGFWGFFLGGSGTLGGGNPWDRWVLG</sequence>
<dbReference type="EMBL" id="KB745251">
    <property type="protein sequence ID" value="EOA93952.1"/>
    <property type="molecule type" value="Genomic_DNA"/>
</dbReference>
<feature type="coiled-coil region" evidence="1">
    <location>
        <begin position="8"/>
        <end position="61"/>
    </location>
</feature>
<keyword evidence="2" id="KW-0347">Helicase</keyword>
<organism evidence="2 3">
    <name type="scientific">Anas platyrhynchos</name>
    <name type="common">Mallard</name>
    <name type="synonym">Anas boschas</name>
    <dbReference type="NCBI Taxonomy" id="8839"/>
    <lineage>
        <taxon>Eukaryota</taxon>
        <taxon>Metazoa</taxon>
        <taxon>Chordata</taxon>
        <taxon>Craniata</taxon>
        <taxon>Vertebrata</taxon>
        <taxon>Euteleostomi</taxon>
        <taxon>Archelosauria</taxon>
        <taxon>Archosauria</taxon>
        <taxon>Dinosauria</taxon>
        <taxon>Saurischia</taxon>
        <taxon>Theropoda</taxon>
        <taxon>Coelurosauria</taxon>
        <taxon>Aves</taxon>
        <taxon>Neognathae</taxon>
        <taxon>Galloanserae</taxon>
        <taxon>Anseriformes</taxon>
        <taxon>Anatidae</taxon>
        <taxon>Anatinae</taxon>
        <taxon>Anas</taxon>
    </lineage>
</organism>